<organism evidence="1 2">
    <name type="scientific">Persea americana</name>
    <name type="common">Avocado</name>
    <dbReference type="NCBI Taxonomy" id="3435"/>
    <lineage>
        <taxon>Eukaryota</taxon>
        <taxon>Viridiplantae</taxon>
        <taxon>Streptophyta</taxon>
        <taxon>Embryophyta</taxon>
        <taxon>Tracheophyta</taxon>
        <taxon>Spermatophyta</taxon>
        <taxon>Magnoliopsida</taxon>
        <taxon>Magnoliidae</taxon>
        <taxon>Laurales</taxon>
        <taxon>Lauraceae</taxon>
        <taxon>Persea</taxon>
    </lineage>
</organism>
<evidence type="ECO:0000313" key="2">
    <source>
        <dbReference type="Proteomes" id="UP001234297"/>
    </source>
</evidence>
<reference evidence="1 2" key="1">
    <citation type="journal article" date="2022" name="Hortic Res">
        <title>A haplotype resolved chromosomal level avocado genome allows analysis of novel avocado genes.</title>
        <authorList>
            <person name="Nath O."/>
            <person name="Fletcher S.J."/>
            <person name="Hayward A."/>
            <person name="Shaw L.M."/>
            <person name="Masouleh A.K."/>
            <person name="Furtado A."/>
            <person name="Henry R.J."/>
            <person name="Mitter N."/>
        </authorList>
    </citation>
    <scope>NUCLEOTIDE SEQUENCE [LARGE SCALE GENOMIC DNA]</scope>
    <source>
        <strain evidence="2">cv. Hass</strain>
    </source>
</reference>
<name>A0ACC2LDG3_PERAE</name>
<sequence>MKTGSFCIPKLGGNQASPVSLLERFREVVFRLIMLSAISKRQQSGSSCGGKASRGYPPDSHYSEAVADCIEFIKKSACEEGGRGSVASSSAASELGLPALPVK</sequence>
<dbReference type="Proteomes" id="UP001234297">
    <property type="component" value="Chromosome 7"/>
</dbReference>
<keyword evidence="2" id="KW-1185">Reference proteome</keyword>
<evidence type="ECO:0000313" key="1">
    <source>
        <dbReference type="EMBL" id="KAJ8631542.1"/>
    </source>
</evidence>
<gene>
    <name evidence="1" type="ORF">MRB53_024865</name>
</gene>
<comment type="caution">
    <text evidence="1">The sequence shown here is derived from an EMBL/GenBank/DDBJ whole genome shotgun (WGS) entry which is preliminary data.</text>
</comment>
<accession>A0ACC2LDG3</accession>
<proteinExistence type="predicted"/>
<protein>
    <submittedName>
        <fullName evidence="1">Uncharacterized protein</fullName>
    </submittedName>
</protein>
<dbReference type="EMBL" id="CM056815">
    <property type="protein sequence ID" value="KAJ8631542.1"/>
    <property type="molecule type" value="Genomic_DNA"/>
</dbReference>